<dbReference type="PANTHER" id="PTHR48090:SF3">
    <property type="entry name" value="UNDECAPRENYL-PHOSPHATE 4-DEOXY-4-FORMAMIDO-L-ARABINOSE TRANSFERASE"/>
    <property type="match status" value="1"/>
</dbReference>
<keyword evidence="3 4" id="KW-0472">Membrane</keyword>
<evidence type="ECO:0000256" key="1">
    <source>
        <dbReference type="ARBA" id="ARBA00022692"/>
    </source>
</evidence>
<dbReference type="PANTHER" id="PTHR48090">
    <property type="entry name" value="UNDECAPRENYL-PHOSPHATE 4-DEOXY-4-FORMAMIDO-L-ARABINOSE TRANSFERASE-RELATED"/>
    <property type="match status" value="1"/>
</dbReference>
<keyword evidence="2 4" id="KW-1133">Transmembrane helix</keyword>
<evidence type="ECO:0000256" key="2">
    <source>
        <dbReference type="ARBA" id="ARBA00022989"/>
    </source>
</evidence>
<gene>
    <name evidence="5" type="ORF">N4J17_00310</name>
</gene>
<feature type="transmembrane region" description="Helical" evidence="4">
    <location>
        <begin position="20"/>
        <end position="40"/>
    </location>
</feature>
<protein>
    <submittedName>
        <fullName evidence="5">Uncharacterized protein</fullName>
    </submittedName>
</protein>
<name>A0ABZ2F6V2_METCP</name>
<dbReference type="EMBL" id="CP104311">
    <property type="protein sequence ID" value="WWF02104.1"/>
    <property type="molecule type" value="Genomic_DNA"/>
</dbReference>
<evidence type="ECO:0000256" key="4">
    <source>
        <dbReference type="SAM" id="Phobius"/>
    </source>
</evidence>
<organism evidence="5 6">
    <name type="scientific">Methylococcus capsulatus</name>
    <dbReference type="NCBI Taxonomy" id="414"/>
    <lineage>
        <taxon>Bacteria</taxon>
        <taxon>Pseudomonadati</taxon>
        <taxon>Pseudomonadota</taxon>
        <taxon>Gammaproteobacteria</taxon>
        <taxon>Methylococcales</taxon>
        <taxon>Methylococcaceae</taxon>
        <taxon>Methylococcus</taxon>
    </lineage>
</organism>
<dbReference type="InterPro" id="IPR050256">
    <property type="entry name" value="Glycosyltransferase_2"/>
</dbReference>
<dbReference type="RefSeq" id="WP_277458323.1">
    <property type="nucleotide sequence ID" value="NZ_CP104311.1"/>
</dbReference>
<reference evidence="5 6" key="1">
    <citation type="submission" date="2022-09" db="EMBL/GenBank/DDBJ databases">
        <authorList>
            <person name="Giprobiosintez L."/>
        </authorList>
    </citation>
    <scope>NUCLEOTIDE SEQUENCE [LARGE SCALE GENOMIC DNA]</scope>
    <source>
        <strain evidence="6">VKPM-B-12549 (GBS-15)</strain>
    </source>
</reference>
<evidence type="ECO:0000256" key="3">
    <source>
        <dbReference type="ARBA" id="ARBA00023136"/>
    </source>
</evidence>
<proteinExistence type="predicted"/>
<sequence>MLWVRFVAGEAVPGWSSILLPMSLLGGIQLLSLGVIGEYLGKIYLETKRRPRYFIQDVIARDNQEPDV</sequence>
<keyword evidence="6" id="KW-1185">Reference proteome</keyword>
<accession>A0ABZ2F6V2</accession>
<dbReference type="Proteomes" id="UP001359308">
    <property type="component" value="Chromosome"/>
</dbReference>
<keyword evidence="1 4" id="KW-0812">Transmembrane</keyword>
<evidence type="ECO:0000313" key="5">
    <source>
        <dbReference type="EMBL" id="WWF02104.1"/>
    </source>
</evidence>
<evidence type="ECO:0000313" key="6">
    <source>
        <dbReference type="Proteomes" id="UP001359308"/>
    </source>
</evidence>